<evidence type="ECO:0000256" key="7">
    <source>
        <dbReference type="PROSITE-ProRule" id="PRU00221"/>
    </source>
</evidence>
<feature type="domain" description="BOP1 N-terminal" evidence="10">
    <location>
        <begin position="507"/>
        <end position="764"/>
    </location>
</feature>
<feature type="compositionally biased region" description="Acidic residues" evidence="8">
    <location>
        <begin position="868"/>
        <end position="881"/>
    </location>
</feature>
<keyword evidence="1 6" id="KW-0690">Ribosome biogenesis</keyword>
<keyword evidence="5 6" id="KW-0539">Nucleus</keyword>
<reference evidence="11 12" key="2">
    <citation type="journal article" date="2022" name="Mol. Biol. Evol.">
        <title>Comparative Genomics Reveals Insights into the Divergent Evolution of Astigmatic Mites and Household Pest Adaptations.</title>
        <authorList>
            <person name="Xiong Q."/>
            <person name="Wan A.T."/>
            <person name="Liu X."/>
            <person name="Fung C.S."/>
            <person name="Xiao X."/>
            <person name="Malainual N."/>
            <person name="Hou J."/>
            <person name="Wang L."/>
            <person name="Wang M."/>
            <person name="Yang K.Y."/>
            <person name="Cui Y."/>
            <person name="Leung E.L."/>
            <person name="Nong W."/>
            <person name="Shin S.K."/>
            <person name="Au S.W."/>
            <person name="Jeong K.Y."/>
            <person name="Chew F.T."/>
            <person name="Hui J.H."/>
            <person name="Leung T.F."/>
            <person name="Tungtrongchitr A."/>
            <person name="Zhong N."/>
            <person name="Liu Z."/>
            <person name="Tsui S.K."/>
        </authorList>
    </citation>
    <scope>NUCLEOTIDE SEQUENCE [LARGE SCALE GENOMIC DNA]</scope>
    <source>
        <strain evidence="11">Derp</strain>
    </source>
</reference>
<evidence type="ECO:0000256" key="5">
    <source>
        <dbReference type="ARBA" id="ARBA00023242"/>
    </source>
</evidence>
<feature type="region of interest" description="Disordered" evidence="8">
    <location>
        <begin position="658"/>
        <end position="681"/>
    </location>
</feature>
<dbReference type="HAMAP" id="MF_03027">
    <property type="entry name" value="BOP1"/>
    <property type="match status" value="1"/>
</dbReference>
<dbReference type="InterPro" id="IPR015943">
    <property type="entry name" value="WD40/YVTN_repeat-like_dom_sf"/>
</dbReference>
<dbReference type="Pfam" id="PF00400">
    <property type="entry name" value="WD40"/>
    <property type="match status" value="2"/>
</dbReference>
<dbReference type="Pfam" id="PF08145">
    <property type="entry name" value="BOP1NT"/>
    <property type="match status" value="1"/>
</dbReference>
<dbReference type="SUPFAM" id="SSF50978">
    <property type="entry name" value="WD40 repeat-like"/>
    <property type="match status" value="1"/>
</dbReference>
<dbReference type="InterPro" id="IPR036322">
    <property type="entry name" value="WD40_repeat_dom_sf"/>
</dbReference>
<keyword evidence="9" id="KW-0732">Signal</keyword>
<evidence type="ECO:0000256" key="2">
    <source>
        <dbReference type="ARBA" id="ARBA00022552"/>
    </source>
</evidence>
<accession>A0ABQ8JK90</accession>
<organism evidence="11 12">
    <name type="scientific">Dermatophagoides pteronyssinus</name>
    <name type="common">European house dust mite</name>
    <dbReference type="NCBI Taxonomy" id="6956"/>
    <lineage>
        <taxon>Eukaryota</taxon>
        <taxon>Metazoa</taxon>
        <taxon>Ecdysozoa</taxon>
        <taxon>Arthropoda</taxon>
        <taxon>Chelicerata</taxon>
        <taxon>Arachnida</taxon>
        <taxon>Acari</taxon>
        <taxon>Acariformes</taxon>
        <taxon>Sarcoptiformes</taxon>
        <taxon>Astigmata</taxon>
        <taxon>Psoroptidia</taxon>
        <taxon>Analgoidea</taxon>
        <taxon>Pyroglyphidae</taxon>
        <taxon>Dermatophagoidinae</taxon>
        <taxon>Dermatophagoides</taxon>
    </lineage>
</organism>
<feature type="repeat" description="WD" evidence="7">
    <location>
        <begin position="771"/>
        <end position="812"/>
    </location>
</feature>
<evidence type="ECO:0000256" key="9">
    <source>
        <dbReference type="SAM" id="SignalP"/>
    </source>
</evidence>
<dbReference type="PANTHER" id="PTHR17605:SF0">
    <property type="entry name" value="RIBOSOME BIOGENESIS PROTEIN BOP1"/>
    <property type="match status" value="1"/>
</dbReference>
<dbReference type="Proteomes" id="UP000887458">
    <property type="component" value="Unassembled WGS sequence"/>
</dbReference>
<dbReference type="InterPro" id="IPR012953">
    <property type="entry name" value="BOP1_N_dom"/>
</dbReference>
<dbReference type="PROSITE" id="PS50082">
    <property type="entry name" value="WD_REPEATS_2"/>
    <property type="match status" value="1"/>
</dbReference>
<evidence type="ECO:0000256" key="4">
    <source>
        <dbReference type="ARBA" id="ARBA00022737"/>
    </source>
</evidence>
<keyword evidence="3 7" id="KW-0853">WD repeat</keyword>
<comment type="subcellular location">
    <subcellularLocation>
        <location evidence="6">Nucleus</location>
        <location evidence="6">Nucleolus</location>
    </subcellularLocation>
    <subcellularLocation>
        <location evidence="6">Nucleus</location>
        <location evidence="6">Nucleoplasm</location>
    </subcellularLocation>
</comment>
<evidence type="ECO:0000256" key="1">
    <source>
        <dbReference type="ARBA" id="ARBA00022517"/>
    </source>
</evidence>
<dbReference type="EMBL" id="NJHN03000034">
    <property type="protein sequence ID" value="KAH9423024.1"/>
    <property type="molecule type" value="Genomic_DNA"/>
</dbReference>
<evidence type="ECO:0000313" key="12">
    <source>
        <dbReference type="Proteomes" id="UP000887458"/>
    </source>
</evidence>
<dbReference type="PANTHER" id="PTHR17605">
    <property type="entry name" value="RIBOSOME BIOGENESIS PROTEIN BOP1 BLOCK OF PROLIFERATION 1 PROTEIN"/>
    <property type="match status" value="1"/>
</dbReference>
<dbReference type="InterPro" id="IPR028598">
    <property type="entry name" value="BOP1/Erb1"/>
</dbReference>
<dbReference type="InterPro" id="IPR001680">
    <property type="entry name" value="WD40_rpt"/>
</dbReference>
<dbReference type="Gene3D" id="2.130.10.10">
    <property type="entry name" value="YVTN repeat-like/Quinoprotein amine dehydrogenase"/>
    <property type="match status" value="1"/>
</dbReference>
<gene>
    <name evidence="11" type="primary">BOP1</name>
    <name evidence="11" type="ORF">DERP_007616</name>
</gene>
<evidence type="ECO:0000256" key="6">
    <source>
        <dbReference type="HAMAP-Rule" id="MF_03027"/>
    </source>
</evidence>
<proteinExistence type="inferred from homology"/>
<dbReference type="SMART" id="SM01035">
    <property type="entry name" value="BOP1NT"/>
    <property type="match status" value="1"/>
</dbReference>
<keyword evidence="12" id="KW-1185">Reference proteome</keyword>
<evidence type="ECO:0000256" key="3">
    <source>
        <dbReference type="ARBA" id="ARBA00022574"/>
    </source>
</evidence>
<evidence type="ECO:0000256" key="8">
    <source>
        <dbReference type="SAM" id="MobiDB-lite"/>
    </source>
</evidence>
<dbReference type="SMART" id="SM00320">
    <property type="entry name" value="WD40"/>
    <property type="match status" value="6"/>
</dbReference>
<comment type="function">
    <text evidence="6">Required for maturation of ribosomal RNAs and formation of the large ribosomal subunit.</text>
</comment>
<evidence type="ECO:0000259" key="10">
    <source>
        <dbReference type="SMART" id="SM01035"/>
    </source>
</evidence>
<protein>
    <recommendedName>
        <fullName evidence="6">Ribosome biogenesis protein BOP1 homolog</fullName>
    </recommendedName>
</protein>
<keyword evidence="4" id="KW-0677">Repeat</keyword>
<reference evidence="11 12" key="1">
    <citation type="journal article" date="2018" name="J. Allergy Clin. Immunol.">
        <title>High-quality assembly of Dermatophagoides pteronyssinus genome and transcriptome reveals a wide range of novel allergens.</title>
        <authorList>
            <person name="Liu X.Y."/>
            <person name="Yang K.Y."/>
            <person name="Wang M.Q."/>
            <person name="Kwok J.S."/>
            <person name="Zeng X."/>
            <person name="Yang Z."/>
            <person name="Xiao X.J."/>
            <person name="Lau C.P."/>
            <person name="Li Y."/>
            <person name="Huang Z.M."/>
            <person name="Ba J.G."/>
            <person name="Yim A.K."/>
            <person name="Ouyang C.Y."/>
            <person name="Ngai S.M."/>
            <person name="Chan T.F."/>
            <person name="Leung E.L."/>
            <person name="Liu L."/>
            <person name="Liu Z.G."/>
            <person name="Tsui S.K."/>
        </authorList>
    </citation>
    <scope>NUCLEOTIDE SEQUENCE [LARGE SCALE GENOMIC DNA]</scope>
    <source>
        <strain evidence="11">Derp</strain>
    </source>
</reference>
<feature type="signal peptide" evidence="9">
    <location>
        <begin position="1"/>
        <end position="22"/>
    </location>
</feature>
<name>A0ABQ8JK90_DERPT</name>
<comment type="caution">
    <text evidence="11">The sequence shown here is derived from an EMBL/GenBank/DDBJ whole genome shotgun (WGS) entry which is preliminary data.</text>
</comment>
<feature type="chain" id="PRO_5045672982" description="Ribosome biogenesis protein BOP1 homolog" evidence="9">
    <location>
        <begin position="23"/>
        <end position="1180"/>
    </location>
</feature>
<comment type="similarity">
    <text evidence="6">Belongs to the WD repeat BOP1/ERB1 family.</text>
</comment>
<keyword evidence="2 6" id="KW-0698">rRNA processing</keyword>
<feature type="region of interest" description="Disordered" evidence="8">
    <location>
        <begin position="863"/>
        <end position="889"/>
    </location>
</feature>
<evidence type="ECO:0000313" key="11">
    <source>
        <dbReference type="EMBL" id="KAH9423024.1"/>
    </source>
</evidence>
<dbReference type="PROSITE" id="PS50294">
    <property type="entry name" value="WD_REPEATS_REGION"/>
    <property type="match status" value="1"/>
</dbReference>
<sequence>MISSKFFLIFLFSCNLMNLSSALDDGFGNATANKDVDNDGVFNKNEYLDAFFESFNLGNNSTVETKDIKPIVQSLVQTTTPSYYNEELYTTYIIFKSDEQEANPSTNITMKQNVTSPPSNHSRIDKIRLHDFTTTKLPTTEKLVTTTESIQSDHKMENIFNRSGTIVSTKSLPPFSTTSTTMITTTHSTTSSPNQTRTTTVKLDMNGDNFAHTNFGNIFLITIIILVQILKNNSIADNMSCLEMIENKFQFGEDFSENIQNLITENLNDNLSCRSFIEYLNLKILESTHSRWKELDGQDRRNIASRLLPLLKYQILNETNEPIKSIINAIRFENIFGSTEMDCAQRFVKTFGLSHSLSKNFIDHLNLSNYKECQNLIKMTNKFLFNLLHLINKSEWFELSNDNKEWILQSIYPIAYAGFQRSDISDDEGVEFSSSDEKEDIFTKISPENDEEADPALKNKHDVKSIRNDTEPMFTGQNKAEIDEYEYDSSDEEDVLNTIGNIPYEWYKDYVHIGYDVDGRKIIKPKNDDKVQEFLNQIDDPNYWRTVKDNLTGQKVVLSDQDVNLVKRIRNAKCPDPTYNPYESFIDFFTYEKQIHPVTNRPEPKAAFIPSLSEKRLVSKLVSAIKKARFKPKPIIKKPKPFEFNYDLWEKEGKNPRLDRYIPAPKPKPPGHEESYNPPPEYLFTEEEEKDWLEQDPEDRKINFIPRNYNSLRQVPAYPDFIKERFERSLDLYLCPRVRKNRIRVNPEDLIPELPKPSDLQPFPSIQSMVYNGHEANIVCITVEQSSQYMASGDKAGVVKIWEILTGRCFKTLDFPGPISNISWFPIANKSIVTIVVENIVYIINIGLGQRQIVQQTDQYFENLNPETNDDDDGPIVEEESQTPKKKENPVCHWKRIHPENDAEDWRKGIRLMIVHDFEIKQLTWHAAGEYFSTIMPQAANRSIVIHHLSRMKSQVPFKKIKDIIQYVKFHPTKAYFFVATKRTIRIYDLIKQQMTKKLLANCNEISSMAIHPGGDNIIISSMDPRVQWFDLDLSDKPYKTMRYHKKAVRCVDFHRKYPLFASSSDDGTVVICHGMVYNDLLQNALIVPVKVLKAQNVKKHTEILQCLFHPNRPWLFAISSNTVLFFDTVGLSSWLGCIEALDAAINRIASQISTRSTVSATVDRRKMANNVRGEVKVIF</sequence>